<dbReference type="EMBL" id="LS483476">
    <property type="protein sequence ID" value="SQI58227.1"/>
    <property type="molecule type" value="Genomic_DNA"/>
</dbReference>
<evidence type="ECO:0000259" key="2">
    <source>
        <dbReference type="PROSITE" id="PS51464"/>
    </source>
</evidence>
<comment type="similarity">
    <text evidence="1">Belongs to the SIS family. PHI subfamily.</text>
</comment>
<dbReference type="InterPro" id="IPR001347">
    <property type="entry name" value="SIS_dom"/>
</dbReference>
<dbReference type="GO" id="GO:1901135">
    <property type="term" value="P:carbohydrate derivative metabolic process"/>
    <property type="evidence" value="ECO:0007669"/>
    <property type="project" value="InterPro"/>
</dbReference>
<dbReference type="EC" id="5.3.1.27" evidence="3"/>
<evidence type="ECO:0000313" key="3">
    <source>
        <dbReference type="EMBL" id="SQI58227.1"/>
    </source>
</evidence>
<dbReference type="PANTHER" id="PTHR43443">
    <property type="entry name" value="3-HEXULOSE-6-PHOSPHATE ISOMERASE"/>
    <property type="match status" value="1"/>
</dbReference>
<dbReference type="Pfam" id="PF01380">
    <property type="entry name" value="SIS"/>
    <property type="match status" value="1"/>
</dbReference>
<dbReference type="Gene3D" id="3.40.50.10490">
    <property type="entry name" value="Glucose-6-phosphate isomerase like protein, domain 1"/>
    <property type="match status" value="1"/>
</dbReference>
<keyword evidence="4" id="KW-1185">Reference proteome</keyword>
<dbReference type="InterPro" id="IPR046348">
    <property type="entry name" value="SIS_dom_sf"/>
</dbReference>
<dbReference type="STRING" id="1348624.GCA_001591545_01224"/>
<dbReference type="InterPro" id="IPR017552">
    <property type="entry name" value="PHI/rmpB"/>
</dbReference>
<evidence type="ECO:0000313" key="4">
    <source>
        <dbReference type="Proteomes" id="UP000249134"/>
    </source>
</evidence>
<feature type="domain" description="SIS" evidence="2">
    <location>
        <begin position="29"/>
        <end position="172"/>
    </location>
</feature>
<dbReference type="PANTHER" id="PTHR43443:SF1">
    <property type="entry name" value="3-HEXULOSE-6-PHOSPHATE ISOMERASE"/>
    <property type="match status" value="1"/>
</dbReference>
<dbReference type="GO" id="GO:0097367">
    <property type="term" value="F:carbohydrate derivative binding"/>
    <property type="evidence" value="ECO:0007669"/>
    <property type="project" value="InterPro"/>
</dbReference>
<accession>A0A2X4W0W7</accession>
<evidence type="ECO:0000256" key="1">
    <source>
        <dbReference type="ARBA" id="ARBA00009235"/>
    </source>
</evidence>
<organism evidence="3 4">
    <name type="scientific">Lederbergia lenta</name>
    <name type="common">Bacillus lentus</name>
    <dbReference type="NCBI Taxonomy" id="1467"/>
    <lineage>
        <taxon>Bacteria</taxon>
        <taxon>Bacillati</taxon>
        <taxon>Bacillota</taxon>
        <taxon>Bacilli</taxon>
        <taxon>Bacillales</taxon>
        <taxon>Bacillaceae</taxon>
        <taxon>Lederbergia</taxon>
    </lineage>
</organism>
<dbReference type="Proteomes" id="UP000249134">
    <property type="component" value="Chromosome 1"/>
</dbReference>
<dbReference type="RefSeq" id="WP_066138345.1">
    <property type="nucleotide sequence ID" value="NZ_CBCSGM010000001.1"/>
</dbReference>
<dbReference type="GO" id="GO:0043800">
    <property type="term" value="F:6-phospho-3-hexuloisomerase activity"/>
    <property type="evidence" value="ECO:0007669"/>
    <property type="project" value="UniProtKB-EC"/>
</dbReference>
<protein>
    <submittedName>
        <fullName evidence="3">6-phospho 3-hexuloisomerase domain-containing protein</fullName>
        <ecNumber evidence="3">5.3.1.27</ecNumber>
    </submittedName>
</protein>
<sequence length="185" mass="20119">MQTTQYISSILQELERTAQKLNNQDAEKLVDGILEAKKVLVAGAGRSGFMVKSFAMRMMHMGLDSYVVGETVTPNLEHNDIFIIGSGSGETKSLISMAEKAKSIGAATVVVTINPTSTLGQMADIVIEIPAQTKSGENSRAQSIQPMGSLFEQSLLLFFDAVILRFMEKKGLDTQTMYGKHANLE</sequence>
<dbReference type="SUPFAM" id="SSF53697">
    <property type="entry name" value="SIS domain"/>
    <property type="match status" value="1"/>
</dbReference>
<dbReference type="NCBIfam" id="TIGR03127">
    <property type="entry name" value="RuMP_HxlB"/>
    <property type="match status" value="1"/>
</dbReference>
<keyword evidence="3" id="KW-0413">Isomerase</keyword>
<reference evidence="3 4" key="1">
    <citation type="submission" date="2018-06" db="EMBL/GenBank/DDBJ databases">
        <authorList>
            <consortium name="Pathogen Informatics"/>
            <person name="Doyle S."/>
        </authorList>
    </citation>
    <scope>NUCLEOTIDE SEQUENCE [LARGE SCALE GENOMIC DNA]</scope>
    <source>
        <strain evidence="3 4">NCTC4824</strain>
    </source>
</reference>
<dbReference type="CDD" id="cd05005">
    <property type="entry name" value="SIS_PHI"/>
    <property type="match status" value="1"/>
</dbReference>
<dbReference type="PROSITE" id="PS51464">
    <property type="entry name" value="SIS"/>
    <property type="match status" value="1"/>
</dbReference>
<proteinExistence type="inferred from homology"/>
<dbReference type="KEGG" id="blen:NCTC4824_02163"/>
<name>A0A2X4W0W7_LEDLE</name>
<gene>
    <name evidence="3" type="primary">hxlB_2</name>
    <name evidence="3" type="ORF">NCTC4824_02163</name>
</gene>
<dbReference type="AlphaFoldDB" id="A0A2X4W0W7"/>